<dbReference type="SUPFAM" id="SSF52096">
    <property type="entry name" value="ClpP/crotonase"/>
    <property type="match status" value="1"/>
</dbReference>
<accession>A0ABT8ZXB0</accession>
<dbReference type="RefSeq" id="WP_304560665.1">
    <property type="nucleotide sequence ID" value="NZ_JAUQSZ010000004.1"/>
</dbReference>
<proteinExistence type="predicted"/>
<protein>
    <submittedName>
        <fullName evidence="1">Enoyl-CoA hydratase-related protein</fullName>
    </submittedName>
</protein>
<evidence type="ECO:0000313" key="1">
    <source>
        <dbReference type="EMBL" id="MDO7842198.1"/>
    </source>
</evidence>
<organism evidence="1 2">
    <name type="scientific">Sphingomonas immobilis</name>
    <dbReference type="NCBI Taxonomy" id="3063997"/>
    <lineage>
        <taxon>Bacteria</taxon>
        <taxon>Pseudomonadati</taxon>
        <taxon>Pseudomonadota</taxon>
        <taxon>Alphaproteobacteria</taxon>
        <taxon>Sphingomonadales</taxon>
        <taxon>Sphingomonadaceae</taxon>
        <taxon>Sphingomonas</taxon>
    </lineage>
</organism>
<dbReference type="PANTHER" id="PTHR11941:SF54">
    <property type="entry name" value="ENOYL-COA HYDRATASE, MITOCHONDRIAL"/>
    <property type="match status" value="1"/>
</dbReference>
<dbReference type="Gene3D" id="3.90.226.10">
    <property type="entry name" value="2-enoyl-CoA Hydratase, Chain A, domain 1"/>
    <property type="match status" value="1"/>
</dbReference>
<keyword evidence="2" id="KW-1185">Reference proteome</keyword>
<dbReference type="CDD" id="cd06558">
    <property type="entry name" value="crotonase-like"/>
    <property type="match status" value="1"/>
</dbReference>
<comment type="caution">
    <text evidence="1">The sequence shown here is derived from an EMBL/GenBank/DDBJ whole genome shotgun (WGS) entry which is preliminary data.</text>
</comment>
<evidence type="ECO:0000313" key="2">
    <source>
        <dbReference type="Proteomes" id="UP001176468"/>
    </source>
</evidence>
<dbReference type="Proteomes" id="UP001176468">
    <property type="component" value="Unassembled WGS sequence"/>
</dbReference>
<dbReference type="PANTHER" id="PTHR11941">
    <property type="entry name" value="ENOYL-COA HYDRATASE-RELATED"/>
    <property type="match status" value="1"/>
</dbReference>
<gene>
    <name evidence="1" type="ORF">Q5H94_07660</name>
</gene>
<sequence length="259" mass="27582">MSAEPTVLTARDGAVVTVTLNRPERRNGLAGDMLERLFETLSELARDATATVVVLRGAGEHFCVGADIKAYPDGVKGKTDFAHVARLYHISTLLHEMPQVTIAAIDGSCAGAGLGWAAACDFRFASDRVVFATAFLKVGVAGDMGTAWSLVQAVGPARARELMFFPEKFGAEDARGYGLVTRIFAPAALHAETARLAQELAGRSRLALAAMKANFLSVERVQGLRDYIDIEGARHTHIVQSDETTASFRAFADGAGKTA</sequence>
<dbReference type="InterPro" id="IPR001753">
    <property type="entry name" value="Enoyl-CoA_hydra/iso"/>
</dbReference>
<name>A0ABT8ZXB0_9SPHN</name>
<dbReference type="Pfam" id="PF00378">
    <property type="entry name" value="ECH_1"/>
    <property type="match status" value="1"/>
</dbReference>
<reference evidence="1" key="1">
    <citation type="submission" date="2023-07" db="EMBL/GenBank/DDBJ databases">
        <authorList>
            <person name="Kim M.K."/>
        </authorList>
    </citation>
    <scope>NUCLEOTIDE SEQUENCE</scope>
    <source>
        <strain evidence="1">CA1-15</strain>
    </source>
</reference>
<dbReference type="InterPro" id="IPR029045">
    <property type="entry name" value="ClpP/crotonase-like_dom_sf"/>
</dbReference>
<dbReference type="EMBL" id="JAUQSZ010000004">
    <property type="protein sequence ID" value="MDO7842198.1"/>
    <property type="molecule type" value="Genomic_DNA"/>
</dbReference>